<gene>
    <name evidence="2" type="ORF">R1flu_028488</name>
</gene>
<accession>A0ABD1XLX5</accession>
<reference evidence="2 3" key="1">
    <citation type="submission" date="2024-09" db="EMBL/GenBank/DDBJ databases">
        <title>Chromosome-scale assembly of Riccia fluitans.</title>
        <authorList>
            <person name="Paukszto L."/>
            <person name="Sawicki J."/>
            <person name="Karawczyk K."/>
            <person name="Piernik-Szablinska J."/>
            <person name="Szczecinska M."/>
            <person name="Mazdziarz M."/>
        </authorList>
    </citation>
    <scope>NUCLEOTIDE SEQUENCE [LARGE SCALE GENOMIC DNA]</scope>
    <source>
        <strain evidence="2">Rf_01</strain>
        <tissue evidence="2">Aerial parts of the thallus</tissue>
    </source>
</reference>
<evidence type="ECO:0000256" key="1">
    <source>
        <dbReference type="SAM" id="Coils"/>
    </source>
</evidence>
<protein>
    <submittedName>
        <fullName evidence="2">Uncharacterized protein</fullName>
    </submittedName>
</protein>
<keyword evidence="3" id="KW-1185">Reference proteome</keyword>
<sequence length="138" mass="16275">MFSGHASVLEELRNKFKEQEERMVTILKEHEDQKEEHEKQKVEMATILKEHEDQKLEMAGLHKHIENLLQLQFLVVWYSAFKIVEDTVHEAVNMSLRRHNALAKRVQKMLISSGKLESRQIWSKYATLEMILDAIVAH</sequence>
<dbReference type="AlphaFoldDB" id="A0ABD1XLX5"/>
<name>A0ABD1XLX5_9MARC</name>
<keyword evidence="1" id="KW-0175">Coiled coil</keyword>
<dbReference type="Proteomes" id="UP001605036">
    <property type="component" value="Unassembled WGS sequence"/>
</dbReference>
<feature type="coiled-coil region" evidence="1">
    <location>
        <begin position="9"/>
        <end position="54"/>
    </location>
</feature>
<evidence type="ECO:0000313" key="2">
    <source>
        <dbReference type="EMBL" id="KAL2609915.1"/>
    </source>
</evidence>
<evidence type="ECO:0000313" key="3">
    <source>
        <dbReference type="Proteomes" id="UP001605036"/>
    </source>
</evidence>
<dbReference type="EMBL" id="JBHFFA010000008">
    <property type="protein sequence ID" value="KAL2609915.1"/>
    <property type="molecule type" value="Genomic_DNA"/>
</dbReference>
<comment type="caution">
    <text evidence="2">The sequence shown here is derived from an EMBL/GenBank/DDBJ whole genome shotgun (WGS) entry which is preliminary data.</text>
</comment>
<organism evidence="2 3">
    <name type="scientific">Riccia fluitans</name>
    <dbReference type="NCBI Taxonomy" id="41844"/>
    <lineage>
        <taxon>Eukaryota</taxon>
        <taxon>Viridiplantae</taxon>
        <taxon>Streptophyta</taxon>
        <taxon>Embryophyta</taxon>
        <taxon>Marchantiophyta</taxon>
        <taxon>Marchantiopsida</taxon>
        <taxon>Marchantiidae</taxon>
        <taxon>Marchantiales</taxon>
        <taxon>Ricciaceae</taxon>
        <taxon>Riccia</taxon>
    </lineage>
</organism>
<proteinExistence type="predicted"/>